<dbReference type="STRING" id="42157.A0A182EYK6"/>
<proteinExistence type="predicted"/>
<evidence type="ECO:0000313" key="2">
    <source>
        <dbReference type="Proteomes" id="UP000271087"/>
    </source>
</evidence>
<reference evidence="3" key="1">
    <citation type="submission" date="2016-06" db="UniProtKB">
        <authorList>
            <consortium name="WormBaseParasite"/>
        </authorList>
    </citation>
    <scope>IDENTIFICATION</scope>
</reference>
<organism evidence="3">
    <name type="scientific">Onchocerca ochengi</name>
    <name type="common">Filarial nematode worm</name>
    <dbReference type="NCBI Taxonomy" id="42157"/>
    <lineage>
        <taxon>Eukaryota</taxon>
        <taxon>Metazoa</taxon>
        <taxon>Ecdysozoa</taxon>
        <taxon>Nematoda</taxon>
        <taxon>Chromadorea</taxon>
        <taxon>Rhabditida</taxon>
        <taxon>Spirurina</taxon>
        <taxon>Spiruromorpha</taxon>
        <taxon>Filarioidea</taxon>
        <taxon>Onchocercidae</taxon>
        <taxon>Onchocerca</taxon>
    </lineage>
</organism>
<dbReference type="EMBL" id="UYRW01014303">
    <property type="protein sequence ID" value="VDN00696.1"/>
    <property type="molecule type" value="Genomic_DNA"/>
</dbReference>
<protein>
    <submittedName>
        <fullName evidence="3">TIL domain-containing protein</fullName>
    </submittedName>
</protein>
<accession>A0A182EYK6</accession>
<dbReference type="Proteomes" id="UP000271087">
    <property type="component" value="Unassembled WGS sequence"/>
</dbReference>
<sequence length="75" mass="8661">MLYFTAPCDLICNPPGCYCSPLYGLRRDSNGKCISKHQCPRRKYLNAPKDFILETNSVTHWNISEDSMKFRNITS</sequence>
<gene>
    <name evidence="1" type="ORF">NOO_LOCUS13263</name>
</gene>
<dbReference type="OrthoDB" id="6236007at2759"/>
<dbReference type="WBParaSite" id="nOo.2.0.1.t13263-RA">
    <property type="protein sequence ID" value="nOo.2.0.1.t13263-RA"/>
    <property type="gene ID" value="nOo.2.0.1.g13263"/>
</dbReference>
<keyword evidence="2" id="KW-1185">Reference proteome</keyword>
<evidence type="ECO:0000313" key="1">
    <source>
        <dbReference type="EMBL" id="VDN00696.1"/>
    </source>
</evidence>
<dbReference type="Gene3D" id="2.10.25.10">
    <property type="entry name" value="Laminin"/>
    <property type="match status" value="1"/>
</dbReference>
<dbReference type="AlphaFoldDB" id="A0A182EYK6"/>
<name>A0A182EYK6_ONCOC</name>
<reference evidence="1 2" key="2">
    <citation type="submission" date="2018-08" db="EMBL/GenBank/DDBJ databases">
        <authorList>
            <person name="Laetsch R D."/>
            <person name="Stevens L."/>
            <person name="Kumar S."/>
            <person name="Blaxter L. M."/>
        </authorList>
    </citation>
    <scope>NUCLEOTIDE SEQUENCE [LARGE SCALE GENOMIC DNA]</scope>
</reference>
<evidence type="ECO:0000313" key="3">
    <source>
        <dbReference type="WBParaSite" id="nOo.2.0.1.t13263-RA"/>
    </source>
</evidence>